<sequence length="347" mass="38616">MSTKTDLTVTSVGLDNTEQSVLNVAVNLLKKHQIHATLLSPEDNNGQIVVVDLDKPIGKTFYQQFQSAGKRQLILLSDNIINDNRHLMLKKPVLVQTLKDLLVETSKQPANKTFTSPPSSIVAPPCLQLSTSTIANPPKPQRTVVTTDSLFQVLRKARTEGQIIQVFYSPHPPLFIDGKQGIIATSCSRELLYKIVFNQYNSVRTQVLTEADFQILSSGKQILSLEQVLWYATLYGSQTELLGDISPTTPVRLKAWPNLSRLECEPVHIQLSALLASQALSLKQVEEKTCLEWGIIVGFYNAVALAGLIEVNHKTLHTTARHKAPQKTRLFNRILQRLKLQSSIPAI</sequence>
<organism evidence="1 2">
    <name type="scientific">Beggiatoa alba B18LD</name>
    <dbReference type="NCBI Taxonomy" id="395493"/>
    <lineage>
        <taxon>Bacteria</taxon>
        <taxon>Pseudomonadati</taxon>
        <taxon>Pseudomonadota</taxon>
        <taxon>Gammaproteobacteria</taxon>
        <taxon>Thiotrichales</taxon>
        <taxon>Thiotrichaceae</taxon>
        <taxon>Beggiatoa</taxon>
    </lineage>
</organism>
<name>I3CJS8_9GAMM</name>
<dbReference type="EMBL" id="JH600070">
    <property type="protein sequence ID" value="EIJ43871.1"/>
    <property type="molecule type" value="Genomic_DNA"/>
</dbReference>
<dbReference type="eggNOG" id="ENOG502ZATE">
    <property type="taxonomic scope" value="Bacteria"/>
</dbReference>
<dbReference type="RefSeq" id="WP_002691436.1">
    <property type="nucleotide sequence ID" value="NZ_JH600070.1"/>
</dbReference>
<accession>I3CJS8</accession>
<evidence type="ECO:0000313" key="1">
    <source>
        <dbReference type="EMBL" id="EIJ43871.1"/>
    </source>
</evidence>
<dbReference type="STRING" id="395493.BegalDRAFT_3045"/>
<proteinExistence type="predicted"/>
<reference evidence="1 2" key="1">
    <citation type="submission" date="2011-11" db="EMBL/GenBank/DDBJ databases">
        <title>Improved High-Quality Draft sequence of Beggiatoa alba B18lD.</title>
        <authorList>
            <consortium name="US DOE Joint Genome Institute"/>
            <person name="Lucas S."/>
            <person name="Han J."/>
            <person name="Lapidus A."/>
            <person name="Cheng J.-F."/>
            <person name="Goodwin L."/>
            <person name="Pitluck S."/>
            <person name="Peters L."/>
            <person name="Mikhailova N."/>
            <person name="Held B."/>
            <person name="Detter J.C."/>
            <person name="Han C."/>
            <person name="Tapia R."/>
            <person name="Land M."/>
            <person name="Hauser L."/>
            <person name="Kyrpides N."/>
            <person name="Ivanova N."/>
            <person name="Pagani I."/>
            <person name="Samuel K."/>
            <person name="Teske A."/>
            <person name="Mueller J."/>
            <person name="Woyke T."/>
        </authorList>
    </citation>
    <scope>NUCLEOTIDE SEQUENCE [LARGE SCALE GENOMIC DNA]</scope>
    <source>
        <strain evidence="1 2">B18LD</strain>
    </source>
</reference>
<dbReference type="Proteomes" id="UP000005744">
    <property type="component" value="Unassembled WGS sequence"/>
</dbReference>
<protein>
    <submittedName>
        <fullName evidence="1">Uncharacterized protein</fullName>
    </submittedName>
</protein>
<dbReference type="OrthoDB" id="5622970at2"/>
<gene>
    <name evidence="1" type="ORF">BegalDRAFT_3045</name>
</gene>
<evidence type="ECO:0000313" key="2">
    <source>
        <dbReference type="Proteomes" id="UP000005744"/>
    </source>
</evidence>
<keyword evidence="2" id="KW-1185">Reference proteome</keyword>
<dbReference type="HOGENOM" id="CLU_770887_0_0_6"/>
<dbReference type="AlphaFoldDB" id="I3CJS8"/>